<dbReference type="RefSeq" id="WP_057874905.1">
    <property type="nucleotide sequence ID" value="NZ_AYYI01000105.1"/>
</dbReference>
<protein>
    <recommendedName>
        <fullName evidence="3">HTH cro/C1-type domain-containing protein</fullName>
    </recommendedName>
</protein>
<dbReference type="PATRIC" id="fig|1423796.3.peg.921"/>
<dbReference type="EMBL" id="AYYI01000105">
    <property type="protein sequence ID" value="KRM92883.1"/>
    <property type="molecule type" value="Genomic_DNA"/>
</dbReference>
<accession>A0A0R2D064</accession>
<evidence type="ECO:0008006" key="3">
    <source>
        <dbReference type="Google" id="ProtNLM"/>
    </source>
</evidence>
<proteinExistence type="predicted"/>
<name>A0A0R2D064_9LACO</name>
<comment type="caution">
    <text evidence="1">The sequence shown here is derived from an EMBL/GenBank/DDBJ whole genome shotgun (WGS) entry which is preliminary data.</text>
</comment>
<reference evidence="1 2" key="1">
    <citation type="journal article" date="2015" name="Genome Announc.">
        <title>Expanding the biotechnology potential of lactobacilli through comparative genomics of 213 strains and associated genera.</title>
        <authorList>
            <person name="Sun Z."/>
            <person name="Harris H.M."/>
            <person name="McCann A."/>
            <person name="Guo C."/>
            <person name="Argimon S."/>
            <person name="Zhang W."/>
            <person name="Yang X."/>
            <person name="Jeffery I.B."/>
            <person name="Cooney J.C."/>
            <person name="Kagawa T.F."/>
            <person name="Liu W."/>
            <person name="Song Y."/>
            <person name="Salvetti E."/>
            <person name="Wrobel A."/>
            <person name="Rasinkangas P."/>
            <person name="Parkhill J."/>
            <person name="Rea M.C."/>
            <person name="O'Sullivan O."/>
            <person name="Ritari J."/>
            <person name="Douillard F.P."/>
            <person name="Paul Ross R."/>
            <person name="Yang R."/>
            <person name="Briner A.E."/>
            <person name="Felis G.E."/>
            <person name="de Vos W.M."/>
            <person name="Barrangou R."/>
            <person name="Klaenhammer T.R."/>
            <person name="Caufield P.W."/>
            <person name="Cui Y."/>
            <person name="Zhang H."/>
            <person name="O'Toole P.W."/>
        </authorList>
    </citation>
    <scope>NUCLEOTIDE SEQUENCE [LARGE SCALE GENOMIC DNA]</scope>
    <source>
        <strain evidence="1 2">DSM 20253</strain>
    </source>
</reference>
<gene>
    <name evidence="1" type="ORF">FC24_GL000900</name>
</gene>
<keyword evidence="2" id="KW-1185">Reference proteome</keyword>
<sequence length="78" mass="8831">MKSIYQQYLDNNHITRYQVAKKGHVYQSTLQTVANSKGGTDTISGKILKATGKALGKEPWTVFKELLELEQQNTHQHS</sequence>
<dbReference type="OrthoDB" id="2317806at2"/>
<dbReference type="AlphaFoldDB" id="A0A0R2D064"/>
<evidence type="ECO:0000313" key="1">
    <source>
        <dbReference type="EMBL" id="KRM92883.1"/>
    </source>
</evidence>
<dbReference type="Proteomes" id="UP000051638">
    <property type="component" value="Unassembled WGS sequence"/>
</dbReference>
<evidence type="ECO:0000313" key="2">
    <source>
        <dbReference type="Proteomes" id="UP000051638"/>
    </source>
</evidence>
<organism evidence="1 2">
    <name type="scientific">Loigolactobacillus rennini DSM 20253</name>
    <dbReference type="NCBI Taxonomy" id="1423796"/>
    <lineage>
        <taxon>Bacteria</taxon>
        <taxon>Bacillati</taxon>
        <taxon>Bacillota</taxon>
        <taxon>Bacilli</taxon>
        <taxon>Lactobacillales</taxon>
        <taxon>Lactobacillaceae</taxon>
        <taxon>Loigolactobacillus</taxon>
    </lineage>
</organism>